<dbReference type="Proteomes" id="UP000237347">
    <property type="component" value="Unassembled WGS sequence"/>
</dbReference>
<proteinExistence type="predicted"/>
<evidence type="ECO:0000313" key="3">
    <source>
        <dbReference type="Proteomes" id="UP000237347"/>
    </source>
</evidence>
<protein>
    <submittedName>
        <fullName evidence="2">Uncharacterized protein</fullName>
    </submittedName>
</protein>
<keyword evidence="1" id="KW-0732">Signal</keyword>
<feature type="signal peptide" evidence="1">
    <location>
        <begin position="1"/>
        <end position="24"/>
    </location>
</feature>
<organism evidence="2 3">
    <name type="scientific">Quercus suber</name>
    <name type="common">Cork oak</name>
    <dbReference type="NCBI Taxonomy" id="58331"/>
    <lineage>
        <taxon>Eukaryota</taxon>
        <taxon>Viridiplantae</taxon>
        <taxon>Streptophyta</taxon>
        <taxon>Embryophyta</taxon>
        <taxon>Tracheophyta</taxon>
        <taxon>Spermatophyta</taxon>
        <taxon>Magnoliopsida</taxon>
        <taxon>eudicotyledons</taxon>
        <taxon>Gunneridae</taxon>
        <taxon>Pentapetalae</taxon>
        <taxon>rosids</taxon>
        <taxon>fabids</taxon>
        <taxon>Fagales</taxon>
        <taxon>Fagaceae</taxon>
        <taxon>Quercus</taxon>
    </lineage>
</organism>
<accession>A0AAW0JBU9</accession>
<gene>
    <name evidence="2" type="ORF">CFP56_035056</name>
</gene>
<dbReference type="EMBL" id="PKMF04000621">
    <property type="protein sequence ID" value="KAK7823816.1"/>
    <property type="molecule type" value="Genomic_DNA"/>
</dbReference>
<evidence type="ECO:0000256" key="1">
    <source>
        <dbReference type="SAM" id="SignalP"/>
    </source>
</evidence>
<comment type="caution">
    <text evidence="2">The sequence shown here is derived from an EMBL/GenBank/DDBJ whole genome shotgun (WGS) entry which is preliminary data.</text>
</comment>
<feature type="chain" id="PRO_5043597830" evidence="1">
    <location>
        <begin position="25"/>
        <end position="91"/>
    </location>
</feature>
<dbReference type="AlphaFoldDB" id="A0AAW0JBU9"/>
<keyword evidence="3" id="KW-1185">Reference proteome</keyword>
<evidence type="ECO:0000313" key="2">
    <source>
        <dbReference type="EMBL" id="KAK7823816.1"/>
    </source>
</evidence>
<sequence>MNKLAVFVVVSFVLVSSLLNLSQGDDQPRCREQIIVPGTCAQINCGASFPASAQARNCSCRPASAQQSRCECDVVTCGEDITIKPTSLGVH</sequence>
<reference evidence="2 3" key="1">
    <citation type="journal article" date="2018" name="Sci. Data">
        <title>The draft genome sequence of cork oak.</title>
        <authorList>
            <person name="Ramos A.M."/>
            <person name="Usie A."/>
            <person name="Barbosa P."/>
            <person name="Barros P.M."/>
            <person name="Capote T."/>
            <person name="Chaves I."/>
            <person name="Simoes F."/>
            <person name="Abreu I."/>
            <person name="Carrasquinho I."/>
            <person name="Faro C."/>
            <person name="Guimaraes J.B."/>
            <person name="Mendonca D."/>
            <person name="Nobrega F."/>
            <person name="Rodrigues L."/>
            <person name="Saibo N.J.M."/>
            <person name="Varela M.C."/>
            <person name="Egas C."/>
            <person name="Matos J."/>
            <person name="Miguel C.M."/>
            <person name="Oliveira M.M."/>
            <person name="Ricardo C.P."/>
            <person name="Goncalves S."/>
        </authorList>
    </citation>
    <scope>NUCLEOTIDE SEQUENCE [LARGE SCALE GENOMIC DNA]</scope>
    <source>
        <strain evidence="3">cv. HL8</strain>
    </source>
</reference>
<name>A0AAW0JBU9_QUESU</name>